<keyword evidence="2" id="KW-1185">Reference proteome</keyword>
<dbReference type="AlphaFoldDB" id="A0A8H7SI34"/>
<evidence type="ECO:0000313" key="2">
    <source>
        <dbReference type="Proteomes" id="UP000613177"/>
    </source>
</evidence>
<dbReference type="EMBL" id="JAEPRE010000271">
    <property type="protein sequence ID" value="KAG2229466.1"/>
    <property type="molecule type" value="Genomic_DNA"/>
</dbReference>
<proteinExistence type="predicted"/>
<comment type="caution">
    <text evidence="1">The sequence shown here is derived from an EMBL/GenBank/DDBJ whole genome shotgun (WGS) entry which is preliminary data.</text>
</comment>
<organism evidence="1 2">
    <name type="scientific">Thamnidium elegans</name>
    <dbReference type="NCBI Taxonomy" id="101142"/>
    <lineage>
        <taxon>Eukaryota</taxon>
        <taxon>Fungi</taxon>
        <taxon>Fungi incertae sedis</taxon>
        <taxon>Mucoromycota</taxon>
        <taxon>Mucoromycotina</taxon>
        <taxon>Mucoromycetes</taxon>
        <taxon>Mucorales</taxon>
        <taxon>Mucorineae</taxon>
        <taxon>Mucoraceae</taxon>
        <taxon>Thamnidium</taxon>
    </lineage>
</organism>
<protein>
    <submittedName>
        <fullName evidence="1">Uncharacterized protein</fullName>
    </submittedName>
</protein>
<sequence>MVRRSRPLEWDDNTIRIFLKCMIDSDFYNRYIKLGNLNKSSLWKELHATFISHPEVVAYASSARGVVVGIMMSGLGDPPVQSRDPHYDQLKQITFDDPSFWPETITRSSPDQDNVASLSAMYTHQNDGVSYTRTFIETPASVRDFLEERFRTPSIPSTPAALVTPAPAATTTTEAEVSPPAVPEMQPMGISGDESPHTTNTNEQLPIFFSELKKIIGITTEYMAQTLESRRLDRLSHERIADNEILSREKIAKMDREVCMETVRLEIEHHERIVELSRDTINLSSDTINLLSVASTSPTSSSAIIFDSFK</sequence>
<name>A0A8H7SI34_9FUNG</name>
<gene>
    <name evidence="1" type="ORF">INT48_008695</name>
</gene>
<reference evidence="1" key="1">
    <citation type="submission" date="2021-01" db="EMBL/GenBank/DDBJ databases">
        <title>Metabolic potential, ecology and presence of endohyphal bacteria is reflected in genomic diversity of Mucoromycotina.</title>
        <authorList>
            <person name="Muszewska A."/>
            <person name="Okrasinska A."/>
            <person name="Steczkiewicz K."/>
            <person name="Drgas O."/>
            <person name="Orlowska M."/>
            <person name="Perlinska-Lenart U."/>
            <person name="Aleksandrzak-Piekarczyk T."/>
            <person name="Szatraj K."/>
            <person name="Zielenkiewicz U."/>
            <person name="Pilsyk S."/>
            <person name="Malc E."/>
            <person name="Mieczkowski P."/>
            <person name="Kruszewska J.S."/>
            <person name="Biernat P."/>
            <person name="Pawlowska J."/>
        </authorList>
    </citation>
    <scope>NUCLEOTIDE SEQUENCE</scope>
    <source>
        <strain evidence="1">WA0000018081</strain>
    </source>
</reference>
<evidence type="ECO:0000313" key="1">
    <source>
        <dbReference type="EMBL" id="KAG2229466.1"/>
    </source>
</evidence>
<accession>A0A8H7SI34</accession>
<dbReference type="Proteomes" id="UP000613177">
    <property type="component" value="Unassembled WGS sequence"/>
</dbReference>